<dbReference type="RefSeq" id="WP_146440891.1">
    <property type="nucleotide sequence ID" value="NZ_SJPL01000002.1"/>
</dbReference>
<accession>A0A5C5XVH3</accession>
<evidence type="ECO:0000256" key="6">
    <source>
        <dbReference type="ARBA" id="ARBA00023180"/>
    </source>
</evidence>
<proteinExistence type="predicted"/>
<keyword evidence="6" id="KW-0325">Glycoprotein</keyword>
<dbReference type="AlphaFoldDB" id="A0A5C5XVH3"/>
<feature type="transmembrane region" description="Helical" evidence="7">
    <location>
        <begin position="78"/>
        <end position="104"/>
    </location>
</feature>
<evidence type="ECO:0008006" key="10">
    <source>
        <dbReference type="Google" id="ProtNLM"/>
    </source>
</evidence>
<evidence type="ECO:0000313" key="9">
    <source>
        <dbReference type="Proteomes" id="UP000317238"/>
    </source>
</evidence>
<dbReference type="PANTHER" id="PTHR48063">
    <property type="entry name" value="LRR RECEPTOR-LIKE KINASE"/>
    <property type="match status" value="1"/>
</dbReference>
<evidence type="ECO:0000256" key="1">
    <source>
        <dbReference type="ARBA" id="ARBA00004370"/>
    </source>
</evidence>
<evidence type="ECO:0000256" key="5">
    <source>
        <dbReference type="ARBA" id="ARBA00023136"/>
    </source>
</evidence>
<dbReference type="InterPro" id="IPR032675">
    <property type="entry name" value="LRR_dom_sf"/>
</dbReference>
<keyword evidence="4 7" id="KW-1133">Transmembrane helix</keyword>
<evidence type="ECO:0000313" key="8">
    <source>
        <dbReference type="EMBL" id="TWT65592.1"/>
    </source>
</evidence>
<dbReference type="PANTHER" id="PTHR48063:SF112">
    <property type="entry name" value="RECEPTOR LIKE PROTEIN 30-LIKE"/>
    <property type="match status" value="1"/>
</dbReference>
<sequence>MNQRKSIANALLFVALTVTALVVVNLPHRYVDRDPQWMRRGTSNDLLPLQSPRPRIMAGWPVRYLIQHESYDKSRTRWWSLAALSTDIAVVLAMAALVGGFTWYRHRAMIRSDDPRRLRRRLDRIMVAGILVFIGICAARTGWTSYQHHRVAQGVFAKGGDCYRSCILPETIAQRIPSGFLPLFRRVIAVDVIAPDAPLVRQITRLPTLRTLDISGETYDQSLLGQLAGHHELSAIRLRRNDLRPESMVFLQTLPQLQQLDFQKCNVGHEHLLPLRRLNELVRLNFSRTPLRLETVSNFLALPQRIEVLELSRPPIGQTDSLVIDGWDSLRRIKIDRDRTVRNHTPLRLVIRNCPNLRKLDLDRFQKYDLDFENLPRLAAFGEEIGDLFIYIKVHDSIPDMTWVRNLRLKDVPSLEHISCSALNLQSLKIEGLTSIKSLELGGQIVTGFGMLSPQTIAKERRQRMIDDLGRCEGPSRLCFEGMSLSDLDLQPLNQNQGIRSLDFARSDITFAQVQSLAPMGERLDEILLDRCPLEKKDLSWMLKTFPKAQSIGVNLYDSSDIRIVSNDQLELMMTSVIDKPRQVTIVDAPKLRSSLLMLDSPRKLDIRNAPSLQGVAVGGVWPKDCRFKGLRKLRWFAGGGPTLSNDVFDQLLDCRRLDELTLAYSGISKDRLRKVGLFRQLTVLNVPGSDVDDDVADHWHGIERIQHLDLSDTEIGHRTLRWATGLPNLRSLSINGVSLDKRSSRLLSNLGDLQYIHVGDTDANVGDLIPTLHGAVVMMLDVSGLTLTDEFIDAAIDAKVLKRIRIDRCDVTQEQLQRLVDRSRPDLRIDIDPGHPALSDQLAAFIDERNRLAGRPFQLDPSEAALASLAQSEGLQRRWLTSRRASFEAFTRPGKIDTERLRQILNR</sequence>
<dbReference type="OrthoDB" id="221449at2"/>
<reference evidence="8 9" key="1">
    <citation type="submission" date="2019-02" db="EMBL/GenBank/DDBJ databases">
        <title>Deep-cultivation of Planctomycetes and their phenomic and genomic characterization uncovers novel biology.</title>
        <authorList>
            <person name="Wiegand S."/>
            <person name="Jogler M."/>
            <person name="Boedeker C."/>
            <person name="Pinto D."/>
            <person name="Vollmers J."/>
            <person name="Rivas-Marin E."/>
            <person name="Kohn T."/>
            <person name="Peeters S.H."/>
            <person name="Heuer A."/>
            <person name="Rast P."/>
            <person name="Oberbeckmann S."/>
            <person name="Bunk B."/>
            <person name="Jeske O."/>
            <person name="Meyerdierks A."/>
            <person name="Storesund J.E."/>
            <person name="Kallscheuer N."/>
            <person name="Luecker S."/>
            <person name="Lage O.M."/>
            <person name="Pohl T."/>
            <person name="Merkel B.J."/>
            <person name="Hornburger P."/>
            <person name="Mueller R.-W."/>
            <person name="Bruemmer F."/>
            <person name="Labrenz M."/>
            <person name="Spormann A.M."/>
            <person name="Op Den Camp H."/>
            <person name="Overmann J."/>
            <person name="Amann R."/>
            <person name="Jetten M.S.M."/>
            <person name="Mascher T."/>
            <person name="Medema M.H."/>
            <person name="Devos D.P."/>
            <person name="Kaster A.-K."/>
            <person name="Ovreas L."/>
            <person name="Rohde M."/>
            <person name="Galperin M.Y."/>
            <person name="Jogler C."/>
        </authorList>
    </citation>
    <scope>NUCLEOTIDE SEQUENCE [LARGE SCALE GENOMIC DNA]</scope>
    <source>
        <strain evidence="8 9">Pan14r</strain>
    </source>
</reference>
<organism evidence="8 9">
    <name type="scientific">Crateriforma conspicua</name>
    <dbReference type="NCBI Taxonomy" id="2527996"/>
    <lineage>
        <taxon>Bacteria</taxon>
        <taxon>Pseudomonadati</taxon>
        <taxon>Planctomycetota</taxon>
        <taxon>Planctomycetia</taxon>
        <taxon>Planctomycetales</taxon>
        <taxon>Planctomycetaceae</taxon>
        <taxon>Crateriforma</taxon>
    </lineage>
</organism>
<feature type="transmembrane region" description="Helical" evidence="7">
    <location>
        <begin position="125"/>
        <end position="143"/>
    </location>
</feature>
<dbReference type="SUPFAM" id="SSF52047">
    <property type="entry name" value="RNI-like"/>
    <property type="match status" value="1"/>
</dbReference>
<feature type="transmembrane region" description="Helical" evidence="7">
    <location>
        <begin position="7"/>
        <end position="28"/>
    </location>
</feature>
<dbReference type="EMBL" id="SJPL01000002">
    <property type="protein sequence ID" value="TWT65592.1"/>
    <property type="molecule type" value="Genomic_DNA"/>
</dbReference>
<keyword evidence="9" id="KW-1185">Reference proteome</keyword>
<comment type="subcellular location">
    <subcellularLocation>
        <location evidence="1">Membrane</location>
    </subcellularLocation>
</comment>
<comment type="caution">
    <text evidence="8">The sequence shown here is derived from an EMBL/GenBank/DDBJ whole genome shotgun (WGS) entry which is preliminary data.</text>
</comment>
<dbReference type="Proteomes" id="UP000317238">
    <property type="component" value="Unassembled WGS sequence"/>
</dbReference>
<protein>
    <recommendedName>
        <fullName evidence="10">Leucine Rich repeats (2 copies)</fullName>
    </recommendedName>
</protein>
<dbReference type="InterPro" id="IPR046956">
    <property type="entry name" value="RLP23-like"/>
</dbReference>
<keyword evidence="5 7" id="KW-0472">Membrane</keyword>
<keyword evidence="3" id="KW-0732">Signal</keyword>
<evidence type="ECO:0000256" key="7">
    <source>
        <dbReference type="SAM" id="Phobius"/>
    </source>
</evidence>
<evidence type="ECO:0000256" key="2">
    <source>
        <dbReference type="ARBA" id="ARBA00022692"/>
    </source>
</evidence>
<name>A0A5C5XVH3_9PLAN</name>
<gene>
    <name evidence="8" type="ORF">Pan14r_51390</name>
</gene>
<dbReference type="GO" id="GO:0016020">
    <property type="term" value="C:membrane"/>
    <property type="evidence" value="ECO:0007669"/>
    <property type="project" value="UniProtKB-SubCell"/>
</dbReference>
<evidence type="ECO:0000256" key="4">
    <source>
        <dbReference type="ARBA" id="ARBA00022989"/>
    </source>
</evidence>
<evidence type="ECO:0000256" key="3">
    <source>
        <dbReference type="ARBA" id="ARBA00022729"/>
    </source>
</evidence>
<keyword evidence="2 7" id="KW-0812">Transmembrane</keyword>
<dbReference type="Gene3D" id="3.80.10.10">
    <property type="entry name" value="Ribonuclease Inhibitor"/>
    <property type="match status" value="3"/>
</dbReference>